<evidence type="ECO:0000256" key="1">
    <source>
        <dbReference type="ARBA" id="ARBA00000077"/>
    </source>
</evidence>
<evidence type="ECO:0000256" key="8">
    <source>
        <dbReference type="ARBA" id="ARBA00022490"/>
    </source>
</evidence>
<proteinExistence type="inferred from homology"/>
<comment type="function">
    <text evidence="3 14 16">Endonuclease that specifically degrades the RNA of RNA-DNA hybrids.</text>
</comment>
<dbReference type="GO" id="GO:0005737">
    <property type="term" value="C:cytoplasm"/>
    <property type="evidence" value="ECO:0007669"/>
    <property type="project" value="UniProtKB-SubCell"/>
</dbReference>
<dbReference type="GO" id="GO:0032299">
    <property type="term" value="C:ribonuclease H2 complex"/>
    <property type="evidence" value="ECO:0007669"/>
    <property type="project" value="TreeGrafter"/>
</dbReference>
<keyword evidence="11 14" id="KW-0255">Endonuclease</keyword>
<dbReference type="NCBIfam" id="NF000595">
    <property type="entry name" value="PRK00015.1-3"/>
    <property type="match status" value="1"/>
</dbReference>
<gene>
    <name evidence="14 18" type="primary">rnhB</name>
    <name evidence="18" type="ORF">ATO7_08297</name>
</gene>
<keyword evidence="13 14" id="KW-0464">Manganese</keyword>
<evidence type="ECO:0000256" key="3">
    <source>
        <dbReference type="ARBA" id="ARBA00004065"/>
    </source>
</evidence>
<organism evidence="18 19">
    <name type="scientific">Oceanococcus atlanticus</name>
    <dbReference type="NCBI Taxonomy" id="1317117"/>
    <lineage>
        <taxon>Bacteria</taxon>
        <taxon>Pseudomonadati</taxon>
        <taxon>Pseudomonadota</taxon>
        <taxon>Gammaproteobacteria</taxon>
        <taxon>Chromatiales</taxon>
        <taxon>Oceanococcaceae</taxon>
        <taxon>Oceanococcus</taxon>
    </lineage>
</organism>
<dbReference type="AlphaFoldDB" id="A0A1Y1SDE1"/>
<feature type="binding site" evidence="14 15">
    <location>
        <position position="7"/>
    </location>
    <ligand>
        <name>a divalent metal cation</name>
        <dbReference type="ChEBI" id="CHEBI:60240"/>
    </ligand>
</feature>
<dbReference type="GO" id="GO:0003723">
    <property type="term" value="F:RNA binding"/>
    <property type="evidence" value="ECO:0007669"/>
    <property type="project" value="UniProtKB-UniRule"/>
</dbReference>
<evidence type="ECO:0000259" key="17">
    <source>
        <dbReference type="PROSITE" id="PS51975"/>
    </source>
</evidence>
<evidence type="ECO:0000256" key="14">
    <source>
        <dbReference type="HAMAP-Rule" id="MF_00052"/>
    </source>
</evidence>
<evidence type="ECO:0000256" key="11">
    <source>
        <dbReference type="ARBA" id="ARBA00022759"/>
    </source>
</evidence>
<keyword evidence="8 14" id="KW-0963">Cytoplasm</keyword>
<dbReference type="InterPro" id="IPR001352">
    <property type="entry name" value="RNase_HII/HIII"/>
</dbReference>
<comment type="cofactor">
    <cofactor evidence="14 15">
        <name>Mn(2+)</name>
        <dbReference type="ChEBI" id="CHEBI:29035"/>
    </cofactor>
    <cofactor evidence="14 15">
        <name>Mg(2+)</name>
        <dbReference type="ChEBI" id="CHEBI:18420"/>
    </cofactor>
    <text evidence="14 15">Manganese or magnesium. Binds 1 divalent metal ion per monomer in the absence of substrate. May bind a second metal ion after substrate binding.</text>
</comment>
<protein>
    <recommendedName>
        <fullName evidence="7 14">Ribonuclease HII</fullName>
        <shortName evidence="14">RNase HII</shortName>
        <ecNumber evidence="6 14">3.1.26.4</ecNumber>
    </recommendedName>
</protein>
<comment type="caution">
    <text evidence="18">The sequence shown here is derived from an EMBL/GenBank/DDBJ whole genome shotgun (WGS) entry which is preliminary data.</text>
</comment>
<dbReference type="InterPro" id="IPR036397">
    <property type="entry name" value="RNaseH_sf"/>
</dbReference>
<name>A0A1Y1SDE1_9GAMM</name>
<dbReference type="InterPro" id="IPR012337">
    <property type="entry name" value="RNaseH-like_sf"/>
</dbReference>
<evidence type="ECO:0000256" key="15">
    <source>
        <dbReference type="PROSITE-ProRule" id="PRU01319"/>
    </source>
</evidence>
<keyword evidence="12 14" id="KW-0378">Hydrolase</keyword>
<dbReference type="GO" id="GO:0030145">
    <property type="term" value="F:manganese ion binding"/>
    <property type="evidence" value="ECO:0007669"/>
    <property type="project" value="UniProtKB-UniRule"/>
</dbReference>
<comment type="cofactor">
    <cofactor evidence="2">
        <name>Mg(2+)</name>
        <dbReference type="ChEBI" id="CHEBI:18420"/>
    </cofactor>
</comment>
<dbReference type="EMBL" id="AQQV01000002">
    <property type="protein sequence ID" value="ORE87025.1"/>
    <property type="molecule type" value="Genomic_DNA"/>
</dbReference>
<evidence type="ECO:0000256" key="9">
    <source>
        <dbReference type="ARBA" id="ARBA00022722"/>
    </source>
</evidence>
<dbReference type="OrthoDB" id="9803420at2"/>
<evidence type="ECO:0000256" key="16">
    <source>
        <dbReference type="RuleBase" id="RU003515"/>
    </source>
</evidence>
<evidence type="ECO:0000256" key="12">
    <source>
        <dbReference type="ARBA" id="ARBA00022801"/>
    </source>
</evidence>
<evidence type="ECO:0000256" key="13">
    <source>
        <dbReference type="ARBA" id="ARBA00023211"/>
    </source>
</evidence>
<evidence type="ECO:0000256" key="2">
    <source>
        <dbReference type="ARBA" id="ARBA00001946"/>
    </source>
</evidence>
<keyword evidence="10 14" id="KW-0479">Metal-binding</keyword>
<dbReference type="RefSeq" id="WP_083561234.1">
    <property type="nucleotide sequence ID" value="NZ_AQQV01000002.1"/>
</dbReference>
<keyword evidence="19" id="KW-1185">Reference proteome</keyword>
<evidence type="ECO:0000256" key="10">
    <source>
        <dbReference type="ARBA" id="ARBA00022723"/>
    </source>
</evidence>
<accession>A0A1Y1SDE1</accession>
<dbReference type="Pfam" id="PF01351">
    <property type="entry name" value="RNase_HII"/>
    <property type="match status" value="1"/>
</dbReference>
<evidence type="ECO:0000313" key="18">
    <source>
        <dbReference type="EMBL" id="ORE87025.1"/>
    </source>
</evidence>
<dbReference type="Gene3D" id="3.30.420.10">
    <property type="entry name" value="Ribonuclease H-like superfamily/Ribonuclease H"/>
    <property type="match status" value="1"/>
</dbReference>
<dbReference type="CDD" id="cd07182">
    <property type="entry name" value="RNase_HII_bacteria_HII_like"/>
    <property type="match status" value="1"/>
</dbReference>
<comment type="subcellular location">
    <subcellularLocation>
        <location evidence="4 14">Cytoplasm</location>
    </subcellularLocation>
</comment>
<dbReference type="InterPro" id="IPR022898">
    <property type="entry name" value="RNase_HII"/>
</dbReference>
<comment type="catalytic activity">
    <reaction evidence="1 14 15 16">
        <text>Endonucleolytic cleavage to 5'-phosphomonoester.</text>
        <dbReference type="EC" id="3.1.26.4"/>
    </reaction>
</comment>
<dbReference type="EC" id="3.1.26.4" evidence="6 14"/>
<comment type="similarity">
    <text evidence="5 14 16">Belongs to the RNase HII family.</text>
</comment>
<feature type="binding site" evidence="14 15">
    <location>
        <position position="96"/>
    </location>
    <ligand>
        <name>a divalent metal cation</name>
        <dbReference type="ChEBI" id="CHEBI:60240"/>
    </ligand>
</feature>
<dbReference type="GO" id="GO:0004523">
    <property type="term" value="F:RNA-DNA hybrid ribonuclease activity"/>
    <property type="evidence" value="ECO:0007669"/>
    <property type="project" value="UniProtKB-UniRule"/>
</dbReference>
<feature type="binding site" evidence="14 15">
    <location>
        <position position="6"/>
    </location>
    <ligand>
        <name>a divalent metal cation</name>
        <dbReference type="ChEBI" id="CHEBI:60240"/>
    </ligand>
</feature>
<evidence type="ECO:0000256" key="6">
    <source>
        <dbReference type="ARBA" id="ARBA00012180"/>
    </source>
</evidence>
<evidence type="ECO:0000256" key="7">
    <source>
        <dbReference type="ARBA" id="ARBA00019179"/>
    </source>
</evidence>
<dbReference type="Proteomes" id="UP000192342">
    <property type="component" value="Unassembled WGS sequence"/>
</dbReference>
<evidence type="ECO:0000256" key="5">
    <source>
        <dbReference type="ARBA" id="ARBA00007383"/>
    </source>
</evidence>
<dbReference type="HAMAP" id="MF_00052_B">
    <property type="entry name" value="RNase_HII_B"/>
    <property type="match status" value="1"/>
</dbReference>
<dbReference type="STRING" id="1317117.ATO7_08297"/>
<dbReference type="PANTHER" id="PTHR10954">
    <property type="entry name" value="RIBONUCLEASE H2 SUBUNIT A"/>
    <property type="match status" value="1"/>
</dbReference>
<feature type="domain" description="RNase H type-2" evidence="17">
    <location>
        <begin position="1"/>
        <end position="186"/>
    </location>
</feature>
<dbReference type="GO" id="GO:0006298">
    <property type="term" value="P:mismatch repair"/>
    <property type="evidence" value="ECO:0007669"/>
    <property type="project" value="TreeGrafter"/>
</dbReference>
<dbReference type="PROSITE" id="PS51975">
    <property type="entry name" value="RNASE_H_2"/>
    <property type="match status" value="1"/>
</dbReference>
<dbReference type="InterPro" id="IPR024567">
    <property type="entry name" value="RNase_HII/HIII_dom"/>
</dbReference>
<evidence type="ECO:0000313" key="19">
    <source>
        <dbReference type="Proteomes" id="UP000192342"/>
    </source>
</evidence>
<sequence>MRCGVDEAGRGPLAGPVVAAAVIFAQVPAGLDDSKRLSEKRRAALVPAIKAHAQAWCIAQASAAEIDQLNIHQATLLAMRRAVEGLGMIPDECIIDGKFVPPGLACSARALVGADAQVAEVSAASILAKQWRDAEMLRWDKVYPDFGFARHKGYPTAQHLAALRRVGPCVIHRYSYAPVAQHNLAL</sequence>
<dbReference type="GO" id="GO:0043137">
    <property type="term" value="P:DNA replication, removal of RNA primer"/>
    <property type="evidence" value="ECO:0007669"/>
    <property type="project" value="TreeGrafter"/>
</dbReference>
<keyword evidence="9 14" id="KW-0540">Nuclease</keyword>
<reference evidence="18 19" key="1">
    <citation type="submission" date="2013-04" db="EMBL/GenBank/DDBJ databases">
        <title>Oceanococcus atlanticus 22II-S10r2 Genome Sequencing.</title>
        <authorList>
            <person name="Lai Q."/>
            <person name="Li G."/>
            <person name="Shao Z."/>
        </authorList>
    </citation>
    <scope>NUCLEOTIDE SEQUENCE [LARGE SCALE GENOMIC DNA]</scope>
    <source>
        <strain evidence="18 19">22II-S10r2</strain>
    </source>
</reference>
<dbReference type="SUPFAM" id="SSF53098">
    <property type="entry name" value="Ribonuclease H-like"/>
    <property type="match status" value="1"/>
</dbReference>
<dbReference type="PANTHER" id="PTHR10954:SF18">
    <property type="entry name" value="RIBONUCLEASE HII"/>
    <property type="match status" value="1"/>
</dbReference>
<evidence type="ECO:0000256" key="4">
    <source>
        <dbReference type="ARBA" id="ARBA00004496"/>
    </source>
</evidence>